<accession>A0ABW1JK36</accession>
<evidence type="ECO:0000259" key="4">
    <source>
        <dbReference type="PROSITE" id="PS50887"/>
    </source>
</evidence>
<dbReference type="SUPFAM" id="SSF55073">
    <property type="entry name" value="Nucleotide cyclase"/>
    <property type="match status" value="1"/>
</dbReference>
<gene>
    <name evidence="5" type="ORF">ACFQDO_19915</name>
</gene>
<dbReference type="InterPro" id="IPR043128">
    <property type="entry name" value="Rev_trsase/Diguanyl_cyclase"/>
</dbReference>
<dbReference type="CDD" id="cd01949">
    <property type="entry name" value="GGDEF"/>
    <property type="match status" value="1"/>
</dbReference>
<dbReference type="InterPro" id="IPR035919">
    <property type="entry name" value="EAL_sf"/>
</dbReference>
<reference evidence="6" key="1">
    <citation type="journal article" date="2019" name="Int. J. Syst. Evol. Microbiol.">
        <title>The Global Catalogue of Microorganisms (GCM) 10K type strain sequencing project: providing services to taxonomists for standard genome sequencing and annotation.</title>
        <authorList>
            <consortium name="The Broad Institute Genomics Platform"/>
            <consortium name="The Broad Institute Genome Sequencing Center for Infectious Disease"/>
            <person name="Wu L."/>
            <person name="Ma J."/>
        </authorList>
    </citation>
    <scope>NUCLEOTIDE SEQUENCE [LARGE SCALE GENOMIC DNA]</scope>
    <source>
        <strain evidence="6">KACC 14249</strain>
    </source>
</reference>
<evidence type="ECO:0000256" key="2">
    <source>
        <dbReference type="SAM" id="Phobius"/>
    </source>
</evidence>
<comment type="caution">
    <text evidence="5">The sequence shown here is derived from an EMBL/GenBank/DDBJ whole genome shotgun (WGS) entry which is preliminary data.</text>
</comment>
<dbReference type="NCBIfam" id="TIGR00254">
    <property type="entry name" value="GGDEF"/>
    <property type="match status" value="1"/>
</dbReference>
<feature type="transmembrane region" description="Helical" evidence="2">
    <location>
        <begin position="186"/>
        <end position="206"/>
    </location>
</feature>
<feature type="transmembrane region" description="Helical" evidence="2">
    <location>
        <begin position="7"/>
        <end position="27"/>
    </location>
</feature>
<dbReference type="InterPro" id="IPR050706">
    <property type="entry name" value="Cyclic-di-GMP_PDE-like"/>
</dbReference>
<dbReference type="PANTHER" id="PTHR33121:SF70">
    <property type="entry name" value="SIGNALING PROTEIN YKOW"/>
    <property type="match status" value="1"/>
</dbReference>
<proteinExistence type="predicted"/>
<dbReference type="Gene3D" id="3.30.70.270">
    <property type="match status" value="1"/>
</dbReference>
<dbReference type="SUPFAM" id="SSF141868">
    <property type="entry name" value="EAL domain-like"/>
    <property type="match status" value="1"/>
</dbReference>
<dbReference type="EMBL" id="JBHSRD010000008">
    <property type="protein sequence ID" value="MFC6009405.1"/>
    <property type="molecule type" value="Genomic_DNA"/>
</dbReference>
<dbReference type="Proteomes" id="UP001596189">
    <property type="component" value="Unassembled WGS sequence"/>
</dbReference>
<feature type="region of interest" description="Disordered" evidence="1">
    <location>
        <begin position="695"/>
        <end position="721"/>
    </location>
</feature>
<dbReference type="PROSITE" id="PS50883">
    <property type="entry name" value="EAL"/>
    <property type="match status" value="1"/>
</dbReference>
<sequence length="721" mass="77256">MKRPSPLALYVACVALLGALVAAWSLWGVGLAELARTAPNPVWFLAVGLVLGELMPIPVARGDDETSNVTMSTTFAVALVTTGPFALLLLVHTMAVAIDDLRTRRSVAKVLFNFGQYAVSLAAARAAFCVITGTSFHAGYTPLDASELPAALVAGFTFIMLNNGLVAVVVALATRQPVLAMLREDLAFKLETSSVLLGLAPVAAVLAEMSGWLLPLLALPVLAVRRSAALAVARQSQALRDALTGLGNRELFFGRAERMLAAYERTESPFAVLMIDLDHFKDINDTLGHQVGDRVIQTVGARIAHAGGPDGCVARLGGDEFAITIPGVDVAQASAAAETLLSDIVRPLHVGGIRMVIHASVGIAMAEPGVDVTTLMQRADIALYEAKRDRARWCLYDVQSSTATPERLGLLADLRDAIDLRQISVHFQPQVALNGGRVFGAEALARWDHPERGSVAPEEFIALAEHAGLIDQVTDIVLEESLDALASWSQMGIAARVSVNLSARQLADLGLPERLRDALRRHGVSPGQLTAEVTEGSIMGDPRRAAQVLHELRQEGIRIAVDDFGTGYSSLAYLQRLDLDELKIDRSFVQSMGAVSRDDVLVRSIIELAHNLGLSVVAEGVETPGQVERLRELQCDAAQGYHLGRPMDREMMTAWLRRDTMLEPLRLPEEDHSEDTLHGLVQGLAHLEPFGPAEAVPAVPATGRSGKPTHLRAVRSGQGTA</sequence>
<dbReference type="PROSITE" id="PS50887">
    <property type="entry name" value="GGDEF"/>
    <property type="match status" value="1"/>
</dbReference>
<dbReference type="Gene3D" id="3.20.20.450">
    <property type="entry name" value="EAL domain"/>
    <property type="match status" value="1"/>
</dbReference>
<keyword evidence="2" id="KW-0812">Transmembrane</keyword>
<evidence type="ECO:0000256" key="1">
    <source>
        <dbReference type="SAM" id="MobiDB-lite"/>
    </source>
</evidence>
<keyword evidence="2" id="KW-0472">Membrane</keyword>
<feature type="transmembrane region" description="Helical" evidence="2">
    <location>
        <begin position="75"/>
        <end position="98"/>
    </location>
</feature>
<dbReference type="SMART" id="SM00267">
    <property type="entry name" value="GGDEF"/>
    <property type="match status" value="1"/>
</dbReference>
<organism evidence="5 6">
    <name type="scientific">Angustibacter luteus</name>
    <dbReference type="NCBI Taxonomy" id="658456"/>
    <lineage>
        <taxon>Bacteria</taxon>
        <taxon>Bacillati</taxon>
        <taxon>Actinomycetota</taxon>
        <taxon>Actinomycetes</taxon>
        <taxon>Kineosporiales</taxon>
        <taxon>Kineosporiaceae</taxon>
    </lineage>
</organism>
<keyword evidence="2" id="KW-1133">Transmembrane helix</keyword>
<feature type="domain" description="GGDEF" evidence="4">
    <location>
        <begin position="268"/>
        <end position="398"/>
    </location>
</feature>
<evidence type="ECO:0000259" key="3">
    <source>
        <dbReference type="PROSITE" id="PS50883"/>
    </source>
</evidence>
<dbReference type="SMART" id="SM00052">
    <property type="entry name" value="EAL"/>
    <property type="match status" value="1"/>
</dbReference>
<evidence type="ECO:0000313" key="5">
    <source>
        <dbReference type="EMBL" id="MFC6009405.1"/>
    </source>
</evidence>
<keyword evidence="6" id="KW-1185">Reference proteome</keyword>
<feature type="domain" description="EAL" evidence="3">
    <location>
        <begin position="407"/>
        <end position="660"/>
    </location>
</feature>
<dbReference type="Pfam" id="PF00990">
    <property type="entry name" value="GGDEF"/>
    <property type="match status" value="1"/>
</dbReference>
<dbReference type="InterPro" id="IPR000160">
    <property type="entry name" value="GGDEF_dom"/>
</dbReference>
<dbReference type="CDD" id="cd01948">
    <property type="entry name" value="EAL"/>
    <property type="match status" value="1"/>
</dbReference>
<feature type="transmembrane region" description="Helical" evidence="2">
    <location>
        <begin position="148"/>
        <end position="174"/>
    </location>
</feature>
<evidence type="ECO:0000313" key="6">
    <source>
        <dbReference type="Proteomes" id="UP001596189"/>
    </source>
</evidence>
<dbReference type="Pfam" id="PF00563">
    <property type="entry name" value="EAL"/>
    <property type="match status" value="1"/>
</dbReference>
<feature type="transmembrane region" description="Helical" evidence="2">
    <location>
        <begin position="110"/>
        <end position="136"/>
    </location>
</feature>
<dbReference type="InterPro" id="IPR001633">
    <property type="entry name" value="EAL_dom"/>
</dbReference>
<name>A0ABW1JK36_9ACTN</name>
<dbReference type="PANTHER" id="PTHR33121">
    <property type="entry name" value="CYCLIC DI-GMP PHOSPHODIESTERASE PDEF"/>
    <property type="match status" value="1"/>
</dbReference>
<protein>
    <submittedName>
        <fullName evidence="5">Bifunctional diguanylate cyclase/phosphodiesterase</fullName>
    </submittedName>
</protein>
<dbReference type="InterPro" id="IPR029787">
    <property type="entry name" value="Nucleotide_cyclase"/>
</dbReference>
<dbReference type="RefSeq" id="WP_345717916.1">
    <property type="nucleotide sequence ID" value="NZ_BAABFP010000007.1"/>
</dbReference>